<organism evidence="1 2">
    <name type="scientific">Mycobacterium tuberculosis</name>
    <dbReference type="NCBI Taxonomy" id="1773"/>
    <lineage>
        <taxon>Bacteria</taxon>
        <taxon>Bacillati</taxon>
        <taxon>Actinomycetota</taxon>
        <taxon>Actinomycetes</taxon>
        <taxon>Mycobacteriales</taxon>
        <taxon>Mycobacteriaceae</taxon>
        <taxon>Mycobacterium</taxon>
        <taxon>Mycobacterium tuberculosis complex</taxon>
    </lineage>
</organism>
<comment type="caution">
    <text evidence="1">The sequence shown here is derived from an EMBL/GenBank/DDBJ whole genome shotgun (WGS) entry which is preliminary data.</text>
</comment>
<keyword evidence="1" id="KW-0378">Hydrolase</keyword>
<dbReference type="Proteomes" id="UP000039021">
    <property type="component" value="Unassembled WGS sequence"/>
</dbReference>
<evidence type="ECO:0000313" key="1">
    <source>
        <dbReference type="EMBL" id="COW84357.1"/>
    </source>
</evidence>
<gene>
    <name evidence="1" type="ORF">ERS007739_00186</name>
</gene>
<sequence length="54" mass="5701">MWGLDDPVATTNVLNGLRELRPSAAVAELPGLGHYPQVEAPKAYAEAALSLLVD</sequence>
<dbReference type="AlphaFoldDB" id="A0A916L7H4"/>
<proteinExistence type="predicted"/>
<dbReference type="Gene3D" id="3.40.50.1820">
    <property type="entry name" value="alpha/beta hydrolase"/>
    <property type="match status" value="1"/>
</dbReference>
<protein>
    <submittedName>
        <fullName evidence="1">Hydrolase</fullName>
        <ecNumber evidence="1">3.-.-.-</ecNumber>
    </submittedName>
</protein>
<dbReference type="GO" id="GO:0016787">
    <property type="term" value="F:hydrolase activity"/>
    <property type="evidence" value="ECO:0007669"/>
    <property type="project" value="UniProtKB-KW"/>
</dbReference>
<dbReference type="EC" id="3.-.-.-" evidence="1"/>
<accession>A0A916L7H4</accession>
<dbReference type="SUPFAM" id="SSF53474">
    <property type="entry name" value="alpha/beta-Hydrolases"/>
    <property type="match status" value="1"/>
</dbReference>
<dbReference type="InterPro" id="IPR029058">
    <property type="entry name" value="AB_hydrolase_fold"/>
</dbReference>
<name>A0A916L7H4_MYCTX</name>
<reference evidence="2" key="1">
    <citation type="submission" date="2015-03" db="EMBL/GenBank/DDBJ databases">
        <authorList>
            <consortium name="Pathogen Informatics"/>
        </authorList>
    </citation>
    <scope>NUCLEOTIDE SEQUENCE [LARGE SCALE GENOMIC DNA]</scope>
    <source>
        <strain evidence="2">N09902308</strain>
    </source>
</reference>
<dbReference type="EMBL" id="CSBK01000044">
    <property type="protein sequence ID" value="COW84357.1"/>
    <property type="molecule type" value="Genomic_DNA"/>
</dbReference>
<evidence type="ECO:0000313" key="2">
    <source>
        <dbReference type="Proteomes" id="UP000039021"/>
    </source>
</evidence>